<dbReference type="Proteomes" id="UP001279734">
    <property type="component" value="Unassembled WGS sequence"/>
</dbReference>
<dbReference type="PANTHER" id="PTHR46740">
    <property type="entry name" value="PROTEIN DYAD"/>
    <property type="match status" value="1"/>
</dbReference>
<dbReference type="Pfam" id="PF25874">
    <property type="entry name" value="WHD_plant_repro"/>
    <property type="match status" value="2"/>
</dbReference>
<evidence type="ECO:0000256" key="2">
    <source>
        <dbReference type="SAM" id="MobiDB-lite"/>
    </source>
</evidence>
<organism evidence="4 5">
    <name type="scientific">Nepenthes gracilis</name>
    <name type="common">Slender pitcher plant</name>
    <dbReference type="NCBI Taxonomy" id="150966"/>
    <lineage>
        <taxon>Eukaryota</taxon>
        <taxon>Viridiplantae</taxon>
        <taxon>Streptophyta</taxon>
        <taxon>Embryophyta</taxon>
        <taxon>Tracheophyta</taxon>
        <taxon>Spermatophyta</taxon>
        <taxon>Magnoliopsida</taxon>
        <taxon>eudicotyledons</taxon>
        <taxon>Gunneridae</taxon>
        <taxon>Pentapetalae</taxon>
        <taxon>Caryophyllales</taxon>
        <taxon>Nepenthaceae</taxon>
        <taxon>Nepenthes</taxon>
    </lineage>
</organism>
<feature type="compositionally biased region" description="Low complexity" evidence="2">
    <location>
        <begin position="466"/>
        <end position="475"/>
    </location>
</feature>
<feature type="region of interest" description="Disordered" evidence="2">
    <location>
        <begin position="1277"/>
        <end position="1304"/>
    </location>
</feature>
<dbReference type="GO" id="GO:0051177">
    <property type="term" value="P:meiotic sister chromatid cohesion"/>
    <property type="evidence" value="ECO:0007669"/>
    <property type="project" value="InterPro"/>
</dbReference>
<dbReference type="PANTHER" id="PTHR46740:SF2">
    <property type="entry name" value="PROTEIN DYAD"/>
    <property type="match status" value="1"/>
</dbReference>
<comment type="caution">
    <text evidence="4">The sequence shown here is derived from an EMBL/GenBank/DDBJ whole genome shotgun (WGS) entry which is preliminary data.</text>
</comment>
<proteinExistence type="predicted"/>
<dbReference type="EMBL" id="BSYO01000001">
    <property type="protein sequence ID" value="GMG98980.1"/>
    <property type="molecule type" value="Genomic_DNA"/>
</dbReference>
<feature type="region of interest" description="Disordered" evidence="2">
    <location>
        <begin position="572"/>
        <end position="591"/>
    </location>
</feature>
<evidence type="ECO:0000313" key="5">
    <source>
        <dbReference type="Proteomes" id="UP001279734"/>
    </source>
</evidence>
<feature type="coiled-coil region" evidence="1">
    <location>
        <begin position="1230"/>
        <end position="1264"/>
    </location>
</feature>
<dbReference type="GO" id="GO:0007131">
    <property type="term" value="P:reciprocal meiotic recombination"/>
    <property type="evidence" value="ECO:0007669"/>
    <property type="project" value="InterPro"/>
</dbReference>
<feature type="compositionally biased region" description="Low complexity" evidence="2">
    <location>
        <begin position="1284"/>
        <end position="1304"/>
    </location>
</feature>
<evidence type="ECO:0000259" key="3">
    <source>
        <dbReference type="Pfam" id="PF25874"/>
    </source>
</evidence>
<dbReference type="InterPro" id="IPR059080">
    <property type="entry name" value="WHD_PTC1"/>
</dbReference>
<feature type="coiled-coil region" evidence="1">
    <location>
        <begin position="345"/>
        <end position="379"/>
    </location>
</feature>
<keyword evidence="1" id="KW-0175">Coiled coil</keyword>
<feature type="region of interest" description="Disordered" evidence="2">
    <location>
        <begin position="458"/>
        <end position="477"/>
    </location>
</feature>
<reference evidence="4" key="1">
    <citation type="submission" date="2023-05" db="EMBL/GenBank/DDBJ databases">
        <title>Nepenthes gracilis genome sequencing.</title>
        <authorList>
            <person name="Fukushima K."/>
        </authorList>
    </citation>
    <scope>NUCLEOTIDE SEQUENCE</scope>
    <source>
        <strain evidence="4">SING2019-196</strain>
    </source>
</reference>
<feature type="compositionally biased region" description="Basic and acidic residues" evidence="2">
    <location>
        <begin position="996"/>
        <end position="1006"/>
    </location>
</feature>
<feature type="domain" description="PTC1-like winged helix-turn-helix" evidence="3">
    <location>
        <begin position="1057"/>
        <end position="1139"/>
    </location>
</feature>
<protein>
    <recommendedName>
        <fullName evidence="3">PTC1-like winged helix-turn-helix domain-containing protein</fullName>
    </recommendedName>
</protein>
<gene>
    <name evidence="4" type="ORF">Nepgr_000820</name>
</gene>
<feature type="compositionally biased region" description="Acidic residues" evidence="2">
    <location>
        <begin position="184"/>
        <end position="193"/>
    </location>
</feature>
<dbReference type="InterPro" id="IPR044221">
    <property type="entry name" value="DYAD/AMEIOTIC1"/>
</dbReference>
<sequence>MEVGYAYEVDRSRLPNKAPGQLKAIRTVMVSEKTETTISVVFPSNLSLQTFFGDDGKSKSRRPSGMMQPNLDEKYAMSLNLAREVLSRQVSFEEYAARRGTRGFWVANVLPSTKEAEALNATDNITIGDGSENEGSLFEGKLDGGTGLTQWGMRQRATLIGKHREKNDVIKQSNIVSMDDDEVMEVEEGDEDDGSRGRSRLRTRKRKSKGVMKSVRKSKINESKLINPKNRWTEQRYKLAEKNILKVMKATGAVYGRPILRPELRTEARKLIGDTGLLDHLLKHMAGKVAPGGKERFRRRHNPEGAMEYWLESADLVNIRKDAGIDDPYWTPPPGWKPGDSPTQDAVCARELKQLKEEVANIKRELQELASRRGNHQALVAAQTSSDGVHKMDARLLMPLKVMHEELLKRKAKVEEQMLVVAKSIQAMEEDVGKLIMEAKGKRVAAADVINEAEFAKDKKEREKASPAMEAAAEGKAARRQRLKSGFRICKPEGTFLWPDMAASTFQQQVVVVPVEDLLVVHTPPSVSSATSKPPPHLLFPPPPSPAGNHHHLQPAYPAKPVAERVPKVTVTASTVSRRSEVKDNISSHSNGSISAAVPDLNEFPRYGTTTIVGMLPSYYADAPPTCESFTATGSGTSSEPRLPSPPLIQCIPPATVFNLAPSLAPEAAPWPPLPPPIGTAPFPLRSSMTAARVSSSDSAVNWKPVTAAAHQVLPAAVSPATSGHSWKPVATTLISHQSSKELQGTVEVAQVSKGTFTACSSIAVAACLGQQLKLGHAAARRVLSSKKMMSPKRPKERTAVDTTQSRSLARHVVTMPKLEEFTEKVEVGSFYEIDRSKLPLRTPVLLLNCVRVVMVTVKTELNVTVRYPSTKSLETYFENGDGVDQEEKLYPAMDEKFVMGPQLAAEVLVRYIPSREFAENRRCKSFWLVQCLGSETISIPVSICNSSEDKSKKGTCLFELQGSRLKGWGIQRLVAYVSNHAENSESQYSISSSHLAEEEREKSKGDVMGTKITRSRKRRRQSSLQTKRIGTWKHDSEQKTHNHKTKVKQEVNYIDRWPAERYERAKMELLEVMKARGAVFGNPISRTELRAEARKRVGDTGLLDHLLKHMAGQLAPGGGERFRRRFDPEGVMEYWLESADLVNVRKEAGVHDPFWTPPPGWHPGDPTCTHGSDCAVEKRLLKEELTRMKRKMQELASMKQEDVLALGVTPDCLRVLQPMEKLDIDCLEHTTLKEKYEDLLKRKAILLEQLLEISDALKKMEEDVEMLAFKAKEETKPTCNRNTSPSSTITTVSSSQASPCLTI</sequence>
<accession>A0AAD3P3V1</accession>
<feature type="region of interest" description="Disordered" evidence="2">
    <location>
        <begin position="989"/>
        <end position="1028"/>
    </location>
</feature>
<keyword evidence="5" id="KW-1185">Reference proteome</keyword>
<feature type="region of interest" description="Disordered" evidence="2">
    <location>
        <begin position="184"/>
        <end position="211"/>
    </location>
</feature>
<evidence type="ECO:0000313" key="4">
    <source>
        <dbReference type="EMBL" id="GMG98980.1"/>
    </source>
</evidence>
<feature type="region of interest" description="Disordered" evidence="2">
    <location>
        <begin position="787"/>
        <end position="806"/>
    </location>
</feature>
<feature type="compositionally biased region" description="Basic residues" evidence="2">
    <location>
        <begin position="197"/>
        <end position="211"/>
    </location>
</feature>
<feature type="domain" description="PTC1-like winged helix-turn-helix" evidence="3">
    <location>
        <begin position="231"/>
        <end position="313"/>
    </location>
</feature>
<name>A0AAD3P3V1_NEPGR</name>
<evidence type="ECO:0000256" key="1">
    <source>
        <dbReference type="SAM" id="Coils"/>
    </source>
</evidence>